<dbReference type="Pfam" id="PF20611">
    <property type="entry name" value="DUF6801"/>
    <property type="match status" value="1"/>
</dbReference>
<dbReference type="AlphaFoldDB" id="A0A238VGI1"/>
<feature type="chain" id="PRO_5038763019" description="DUF6801 domain-containing protein" evidence="2">
    <location>
        <begin position="37"/>
        <end position="422"/>
    </location>
</feature>
<dbReference type="Proteomes" id="UP000198348">
    <property type="component" value="Unassembled WGS sequence"/>
</dbReference>
<dbReference type="EMBL" id="FZNW01000002">
    <property type="protein sequence ID" value="SNR33177.1"/>
    <property type="molecule type" value="Genomic_DNA"/>
</dbReference>
<evidence type="ECO:0000256" key="2">
    <source>
        <dbReference type="SAM" id="SignalP"/>
    </source>
</evidence>
<evidence type="ECO:0000313" key="5">
    <source>
        <dbReference type="Proteomes" id="UP000198348"/>
    </source>
</evidence>
<proteinExistence type="predicted"/>
<feature type="region of interest" description="Disordered" evidence="1">
    <location>
        <begin position="200"/>
        <end position="226"/>
    </location>
</feature>
<evidence type="ECO:0000259" key="3">
    <source>
        <dbReference type="Pfam" id="PF20611"/>
    </source>
</evidence>
<dbReference type="RefSeq" id="WP_141134553.1">
    <property type="nucleotide sequence ID" value="NZ_FZNW01000002.1"/>
</dbReference>
<feature type="signal peptide" evidence="2">
    <location>
        <begin position="1"/>
        <end position="36"/>
    </location>
</feature>
<keyword evidence="5" id="KW-1185">Reference proteome</keyword>
<organism evidence="4 5">
    <name type="scientific">Haloechinothrix alba</name>
    <dbReference type="NCBI Taxonomy" id="664784"/>
    <lineage>
        <taxon>Bacteria</taxon>
        <taxon>Bacillati</taxon>
        <taxon>Actinomycetota</taxon>
        <taxon>Actinomycetes</taxon>
        <taxon>Pseudonocardiales</taxon>
        <taxon>Pseudonocardiaceae</taxon>
        <taxon>Haloechinothrix</taxon>
    </lineage>
</organism>
<keyword evidence="2" id="KW-0732">Signal</keyword>
<name>A0A238VGI1_9PSEU</name>
<reference evidence="4 5" key="1">
    <citation type="submission" date="2017-06" db="EMBL/GenBank/DDBJ databases">
        <authorList>
            <person name="Kim H.J."/>
            <person name="Triplett B.A."/>
        </authorList>
    </citation>
    <scope>NUCLEOTIDE SEQUENCE [LARGE SCALE GENOMIC DNA]</scope>
    <source>
        <strain evidence="4 5">DSM 45207</strain>
    </source>
</reference>
<accession>A0A238VGI1</accession>
<feature type="domain" description="DUF6801" evidence="3">
    <location>
        <begin position="63"/>
        <end position="171"/>
    </location>
</feature>
<evidence type="ECO:0000313" key="4">
    <source>
        <dbReference type="EMBL" id="SNR33177.1"/>
    </source>
</evidence>
<evidence type="ECO:0000256" key="1">
    <source>
        <dbReference type="SAM" id="MobiDB-lite"/>
    </source>
</evidence>
<sequence length="422" mass="42936">MKLPRSRKVPARAVSAAFATALAVGSAALVAGAATAGDVSFESGTRCSAGSGAGFDAVLGFTGALPDTVAEGQDVELPPVEAAVTLPSAAVDALRGSGVEQVDIALDASLRLGQGERTTELPVEGMVSDAVSLPGSGELDVALSGSVPEYTPADTGPVRVELVELVAGGTAYPSGSAKPRPIECAGTGHGEELGTITVAGSAESPGESTDDGGDPAESDDSGVTMAEPAAPGIELDVSFDVDAVSHIAGLGSDLELEQGRFDGVIYEEDGENKVRGDLDIPPSAGYFVAFDFMPTTSTVELVQHGEVSGDAELDLAEQQAHVDLDAELFVLLSDVRQDGVSLGVGDECRTRVPASIEITGTVNLAEGAESRMDRSEYTIPTFTGCGMHEPLDPLMTGLVSGGGNLLDTTLTTRCIATCPERE</sequence>
<feature type="compositionally biased region" description="Acidic residues" evidence="1">
    <location>
        <begin position="208"/>
        <end position="220"/>
    </location>
</feature>
<dbReference type="InterPro" id="IPR046542">
    <property type="entry name" value="DUF6801"/>
</dbReference>
<gene>
    <name evidence="4" type="ORF">SAMN06265360_102203</name>
</gene>
<protein>
    <recommendedName>
        <fullName evidence="3">DUF6801 domain-containing protein</fullName>
    </recommendedName>
</protein>
<dbReference type="OrthoDB" id="3821392at2"/>